<keyword evidence="2" id="KW-1185">Reference proteome</keyword>
<dbReference type="AlphaFoldDB" id="A0A6C0GI82"/>
<dbReference type="Proteomes" id="UP000480178">
    <property type="component" value="Chromosome"/>
</dbReference>
<dbReference type="RefSeq" id="WP_162443434.1">
    <property type="nucleotide sequence ID" value="NZ_CP048222.1"/>
</dbReference>
<accession>A0A6C0GI82</accession>
<organism evidence="1 2">
    <name type="scientific">Rhodocytophaga rosea</name>
    <dbReference type="NCBI Taxonomy" id="2704465"/>
    <lineage>
        <taxon>Bacteria</taxon>
        <taxon>Pseudomonadati</taxon>
        <taxon>Bacteroidota</taxon>
        <taxon>Cytophagia</taxon>
        <taxon>Cytophagales</taxon>
        <taxon>Rhodocytophagaceae</taxon>
        <taxon>Rhodocytophaga</taxon>
    </lineage>
</organism>
<proteinExistence type="predicted"/>
<name>A0A6C0GI82_9BACT</name>
<dbReference type="KEGG" id="rhoz:GXP67_12545"/>
<protein>
    <submittedName>
        <fullName evidence="1">Uncharacterized protein</fullName>
    </submittedName>
</protein>
<dbReference type="EMBL" id="CP048222">
    <property type="protein sequence ID" value="QHT67403.1"/>
    <property type="molecule type" value="Genomic_DNA"/>
</dbReference>
<sequence length="185" mass="21524">MSSIRMVVILILFVLEGTIAFSQTLTVNQIQNFQYKDKSVVIDWLLKHGYKEGDKVLKGHAKEYIDEAYLYGSEKLQSTAYFNRELLDIVYLGYTASGILRLFHITYTNDNDAQIFDNISKQLSESGFKKFVEYDMNGSSASFDYVKGEKYFQIIYHYNRGYTLASYDKKIHDLHKWVDKNVGTK</sequence>
<gene>
    <name evidence="1" type="ORF">GXP67_12545</name>
</gene>
<reference evidence="1 2" key="1">
    <citation type="submission" date="2020-01" db="EMBL/GenBank/DDBJ databases">
        <authorList>
            <person name="Kim M.K."/>
        </authorList>
    </citation>
    <scope>NUCLEOTIDE SEQUENCE [LARGE SCALE GENOMIC DNA]</scope>
    <source>
        <strain evidence="1 2">172606-1</strain>
    </source>
</reference>
<evidence type="ECO:0000313" key="1">
    <source>
        <dbReference type="EMBL" id="QHT67403.1"/>
    </source>
</evidence>
<evidence type="ECO:0000313" key="2">
    <source>
        <dbReference type="Proteomes" id="UP000480178"/>
    </source>
</evidence>